<gene>
    <name evidence="1" type="ORF">A2160_03640</name>
</gene>
<dbReference type="GO" id="GO:0004089">
    <property type="term" value="F:carbonate dehydratase activity"/>
    <property type="evidence" value="ECO:0007669"/>
    <property type="project" value="InterPro"/>
</dbReference>
<evidence type="ECO:0000313" key="2">
    <source>
        <dbReference type="Proteomes" id="UP000177006"/>
    </source>
</evidence>
<comment type="caution">
    <text evidence="1">The sequence shown here is derived from an EMBL/GenBank/DDBJ whole genome shotgun (WGS) entry which is preliminary data.</text>
</comment>
<dbReference type="GO" id="GO:0008270">
    <property type="term" value="F:zinc ion binding"/>
    <property type="evidence" value="ECO:0007669"/>
    <property type="project" value="InterPro"/>
</dbReference>
<dbReference type="Gene3D" id="3.40.1050.10">
    <property type="entry name" value="Carbonic anhydrase"/>
    <property type="match status" value="1"/>
</dbReference>
<evidence type="ECO:0008006" key="3">
    <source>
        <dbReference type="Google" id="ProtNLM"/>
    </source>
</evidence>
<dbReference type="EMBL" id="MEZK01000005">
    <property type="protein sequence ID" value="OGD63742.1"/>
    <property type="molecule type" value="Genomic_DNA"/>
</dbReference>
<evidence type="ECO:0000313" key="1">
    <source>
        <dbReference type="EMBL" id="OGD63742.1"/>
    </source>
</evidence>
<reference evidence="1 2" key="1">
    <citation type="journal article" date="2016" name="Nat. Commun.">
        <title>Thousands of microbial genomes shed light on interconnected biogeochemical processes in an aquifer system.</title>
        <authorList>
            <person name="Anantharaman K."/>
            <person name="Brown C.T."/>
            <person name="Hug L.A."/>
            <person name="Sharon I."/>
            <person name="Castelle C.J."/>
            <person name="Probst A.J."/>
            <person name="Thomas B.C."/>
            <person name="Singh A."/>
            <person name="Wilkins M.J."/>
            <person name="Karaoz U."/>
            <person name="Brodie E.L."/>
            <person name="Williams K.H."/>
            <person name="Hubbard S.S."/>
            <person name="Banfield J.F."/>
        </authorList>
    </citation>
    <scope>NUCLEOTIDE SEQUENCE [LARGE SCALE GENOMIC DNA]</scope>
</reference>
<dbReference type="Pfam" id="PF20393">
    <property type="entry name" value="Pro_CA_2"/>
    <property type="match status" value="1"/>
</dbReference>
<accession>A0A1F5E8L9</accession>
<dbReference type="STRING" id="1797457.A2160_03640"/>
<proteinExistence type="predicted"/>
<dbReference type="Proteomes" id="UP000177006">
    <property type="component" value="Unassembled WGS sequence"/>
</dbReference>
<dbReference type="InterPro" id="IPR036874">
    <property type="entry name" value="Carbonic_anhydrase_sf"/>
</dbReference>
<organism evidence="1 2">
    <name type="scientific">Candidatus Beckwithbacteria bacterium RBG_13_42_9</name>
    <dbReference type="NCBI Taxonomy" id="1797457"/>
    <lineage>
        <taxon>Bacteria</taxon>
        <taxon>Candidatus Beckwithiibacteriota</taxon>
    </lineage>
</organism>
<dbReference type="InterPro" id="IPR046871">
    <property type="entry name" value="Pro_CA_2"/>
</dbReference>
<sequence length="119" mass="13550">MSHVCDAAIVCCIDFRFQKFIRDWTDQNLKGKTFDLIGFAGATKDLETIMGQLDISVRLHHIKQVVLIHHEECGAYGAESTPERHAQDLQKAKAAILAKYPDLQIDLHYFYLNGKFEAI</sequence>
<protein>
    <recommendedName>
        <fullName evidence="3">Carbonic anhydrase</fullName>
    </recommendedName>
</protein>
<name>A0A1F5E8L9_9BACT</name>
<dbReference type="SUPFAM" id="SSF53056">
    <property type="entry name" value="beta-carbonic anhydrase, cab"/>
    <property type="match status" value="1"/>
</dbReference>
<dbReference type="AlphaFoldDB" id="A0A1F5E8L9"/>